<organism evidence="1 2">
    <name type="scientific">Alginatibacterium sediminis</name>
    <dbReference type="NCBI Taxonomy" id="2164068"/>
    <lineage>
        <taxon>Bacteria</taxon>
        <taxon>Pseudomonadati</taxon>
        <taxon>Pseudomonadota</taxon>
        <taxon>Gammaproteobacteria</taxon>
        <taxon>Alteromonadales</taxon>
        <taxon>Alteromonadaceae</taxon>
        <taxon>Alginatibacterium</taxon>
    </lineage>
</organism>
<keyword evidence="2" id="KW-1185">Reference proteome</keyword>
<evidence type="ECO:0000313" key="2">
    <source>
        <dbReference type="Proteomes" id="UP000286482"/>
    </source>
</evidence>
<protein>
    <submittedName>
        <fullName evidence="1">DUF3833 domain-containing protein</fullName>
    </submittedName>
</protein>
<accession>A0A420E8H4</accession>
<dbReference type="OrthoDB" id="5296954at2"/>
<dbReference type="AlphaFoldDB" id="A0A420E8H4"/>
<sequence>MYNLFPNQPAKTQGFLRSLVICASLLLSACSAPSIEDYVDSQPTLNLEQFFDGPLLAHGIVRDRNGLMTRSFVAQLQGSWKTIDGKLTGTLDEDFIYNDGEISKRIWTIVKQADNSYTGTASDIEGEAVGESSGSALRWVYQLYIEVDDTQYLVDFDDWMYLVDEHTILNHSVIKKWGFEVGEVMLSIRRLPE</sequence>
<name>A0A420E8H4_9ALTE</name>
<dbReference type="InterPro" id="IPR024409">
    <property type="entry name" value="DUF3833"/>
</dbReference>
<gene>
    <name evidence="1" type="ORF">DBZ36_15145</name>
</gene>
<proteinExistence type="predicted"/>
<dbReference type="Pfam" id="PF12915">
    <property type="entry name" value="DUF3833"/>
    <property type="match status" value="1"/>
</dbReference>
<dbReference type="EMBL" id="RAQO01000008">
    <property type="protein sequence ID" value="RKF15715.1"/>
    <property type="molecule type" value="Genomic_DNA"/>
</dbReference>
<reference evidence="1 2" key="1">
    <citation type="submission" date="2018-09" db="EMBL/GenBank/DDBJ databases">
        <authorList>
            <person name="Wang Z."/>
        </authorList>
    </citation>
    <scope>NUCLEOTIDE SEQUENCE [LARGE SCALE GENOMIC DNA]</scope>
    <source>
        <strain evidence="1 2">ALS 81</strain>
    </source>
</reference>
<comment type="caution">
    <text evidence="1">The sequence shown here is derived from an EMBL/GenBank/DDBJ whole genome shotgun (WGS) entry which is preliminary data.</text>
</comment>
<dbReference type="RefSeq" id="WP_120355801.1">
    <property type="nucleotide sequence ID" value="NZ_RAQO01000008.1"/>
</dbReference>
<dbReference type="Proteomes" id="UP000286482">
    <property type="component" value="Unassembled WGS sequence"/>
</dbReference>
<evidence type="ECO:0000313" key="1">
    <source>
        <dbReference type="EMBL" id="RKF15715.1"/>
    </source>
</evidence>